<feature type="domain" description="HTH araC/xylS-type" evidence="4">
    <location>
        <begin position="12"/>
        <end position="110"/>
    </location>
</feature>
<evidence type="ECO:0000256" key="2">
    <source>
        <dbReference type="ARBA" id="ARBA00023125"/>
    </source>
</evidence>
<dbReference type="AlphaFoldDB" id="A0A5C5GCR0"/>
<dbReference type="GO" id="GO:0003700">
    <property type="term" value="F:DNA-binding transcription factor activity"/>
    <property type="evidence" value="ECO:0007669"/>
    <property type="project" value="InterPro"/>
</dbReference>
<dbReference type="InterPro" id="IPR050959">
    <property type="entry name" value="MarA-like"/>
</dbReference>
<evidence type="ECO:0000256" key="1">
    <source>
        <dbReference type="ARBA" id="ARBA00023015"/>
    </source>
</evidence>
<proteinExistence type="predicted"/>
<keyword evidence="6" id="KW-1185">Reference proteome</keyword>
<dbReference type="InterPro" id="IPR009057">
    <property type="entry name" value="Homeodomain-like_sf"/>
</dbReference>
<keyword evidence="2" id="KW-0238">DNA-binding</keyword>
<dbReference type="InterPro" id="IPR010499">
    <property type="entry name" value="AraC_E-bd"/>
</dbReference>
<dbReference type="InterPro" id="IPR018060">
    <property type="entry name" value="HTH_AraC"/>
</dbReference>
<dbReference type="InterPro" id="IPR011256">
    <property type="entry name" value="Reg_factor_effector_dom_sf"/>
</dbReference>
<dbReference type="SMART" id="SM00342">
    <property type="entry name" value="HTH_ARAC"/>
    <property type="match status" value="1"/>
</dbReference>
<dbReference type="Pfam" id="PF06445">
    <property type="entry name" value="GyrI-like"/>
    <property type="match status" value="1"/>
</dbReference>
<protein>
    <submittedName>
        <fullName evidence="5">AraC family transcriptional regulator</fullName>
    </submittedName>
</protein>
<dbReference type="PANTHER" id="PTHR47504:SF5">
    <property type="entry name" value="RIGHT ORIGIN-BINDING PROTEIN"/>
    <property type="match status" value="1"/>
</dbReference>
<dbReference type="PROSITE" id="PS00041">
    <property type="entry name" value="HTH_ARAC_FAMILY_1"/>
    <property type="match status" value="1"/>
</dbReference>
<evidence type="ECO:0000256" key="3">
    <source>
        <dbReference type="ARBA" id="ARBA00023163"/>
    </source>
</evidence>
<dbReference type="RefSeq" id="WP_140196295.1">
    <property type="nucleotide sequence ID" value="NZ_CP065915.1"/>
</dbReference>
<dbReference type="Gene3D" id="3.20.80.10">
    <property type="entry name" value="Regulatory factor, effector binding domain"/>
    <property type="match status" value="1"/>
</dbReference>
<keyword evidence="3" id="KW-0804">Transcription</keyword>
<dbReference type="Proteomes" id="UP000314011">
    <property type="component" value="Unassembled WGS sequence"/>
</dbReference>
<comment type="caution">
    <text evidence="5">The sequence shown here is derived from an EMBL/GenBank/DDBJ whole genome shotgun (WGS) entry which is preliminary data.</text>
</comment>
<organism evidence="5 6">
    <name type="scientific">Pelagovum pacificum</name>
    <dbReference type="NCBI Taxonomy" id="2588711"/>
    <lineage>
        <taxon>Bacteria</taxon>
        <taxon>Pseudomonadati</taxon>
        <taxon>Pseudomonadota</taxon>
        <taxon>Alphaproteobacteria</taxon>
        <taxon>Rhodobacterales</taxon>
        <taxon>Paracoccaceae</taxon>
        <taxon>Pelagovum</taxon>
    </lineage>
</organism>
<keyword evidence="1" id="KW-0805">Transcription regulation</keyword>
<dbReference type="Gene3D" id="1.10.10.60">
    <property type="entry name" value="Homeodomain-like"/>
    <property type="match status" value="1"/>
</dbReference>
<reference evidence="5 6" key="1">
    <citation type="submission" date="2019-06" db="EMBL/GenBank/DDBJ databases">
        <title>Genome of new Rhodobacteraceae sp. SM1903.</title>
        <authorList>
            <person name="Ren X."/>
        </authorList>
    </citation>
    <scope>NUCLEOTIDE SEQUENCE [LARGE SCALE GENOMIC DNA]</scope>
    <source>
        <strain evidence="5 6">SM1903</strain>
    </source>
</reference>
<dbReference type="OrthoDB" id="9783876at2"/>
<evidence type="ECO:0000313" key="5">
    <source>
        <dbReference type="EMBL" id="TNY31379.1"/>
    </source>
</evidence>
<accession>A0A5C5GCR0</accession>
<dbReference type="InterPro" id="IPR029442">
    <property type="entry name" value="GyrI-like"/>
</dbReference>
<dbReference type="GO" id="GO:0043565">
    <property type="term" value="F:sequence-specific DNA binding"/>
    <property type="evidence" value="ECO:0007669"/>
    <property type="project" value="InterPro"/>
</dbReference>
<dbReference type="PROSITE" id="PS01124">
    <property type="entry name" value="HTH_ARAC_FAMILY_2"/>
    <property type="match status" value="1"/>
</dbReference>
<dbReference type="SUPFAM" id="SSF55136">
    <property type="entry name" value="Probable bacterial effector-binding domain"/>
    <property type="match status" value="1"/>
</dbReference>
<evidence type="ECO:0000313" key="6">
    <source>
        <dbReference type="Proteomes" id="UP000314011"/>
    </source>
</evidence>
<dbReference type="InterPro" id="IPR018062">
    <property type="entry name" value="HTH_AraC-typ_CS"/>
</dbReference>
<dbReference type="SMART" id="SM00871">
    <property type="entry name" value="AraC_E_bind"/>
    <property type="match status" value="1"/>
</dbReference>
<dbReference type="SUPFAM" id="SSF46689">
    <property type="entry name" value="Homeodomain-like"/>
    <property type="match status" value="2"/>
</dbReference>
<dbReference type="Pfam" id="PF12833">
    <property type="entry name" value="HTH_18"/>
    <property type="match status" value="1"/>
</dbReference>
<sequence>MKERLDMKDPVVRALWQVETDLDRVTDLGALAASVGVSRFHLTRAFTLRAGQPPMRYVRARRLTLAARALASGRENVTGAGLLAGYDSSEGFSRAFRAWAGVAPSSIRSPSDLDNLPLQEPLTMTLAPITDLDPRIVTSPPVTLAGKSWEVSMETRGEIPGYWDAMIEEWEHLMSKEETYGICHDFQEDGRFGYFIGFPCETPPDGLGRFRLPGATYAVFDHAGHVSGIAALWDGIFSDWAPKATVKVGTGPEFELYEEGYDPATPGGVAVWIPLEG</sequence>
<dbReference type="PANTHER" id="PTHR47504">
    <property type="entry name" value="RIGHT ORIGIN-BINDING PROTEIN"/>
    <property type="match status" value="1"/>
</dbReference>
<dbReference type="EMBL" id="VFFF01000002">
    <property type="protein sequence ID" value="TNY31379.1"/>
    <property type="molecule type" value="Genomic_DNA"/>
</dbReference>
<evidence type="ECO:0000259" key="4">
    <source>
        <dbReference type="PROSITE" id="PS01124"/>
    </source>
</evidence>
<gene>
    <name evidence="5" type="ORF">FHY64_15285</name>
</gene>
<name>A0A5C5GCR0_9RHOB</name>